<evidence type="ECO:0000256" key="1">
    <source>
        <dbReference type="ARBA" id="ARBA00013160"/>
    </source>
</evidence>
<dbReference type="Pfam" id="PF00579">
    <property type="entry name" value="tRNA-synt_1b"/>
    <property type="match status" value="1"/>
</dbReference>
<evidence type="ECO:0000313" key="9">
    <source>
        <dbReference type="EMBL" id="GFH15655.1"/>
    </source>
</evidence>
<keyword evidence="6 9" id="KW-0030">Aminoacyl-tRNA synthetase</keyword>
<keyword evidence="4" id="KW-0067">ATP-binding</keyword>
<keyword evidence="3" id="KW-0547">Nucleotide-binding</keyword>
<organism evidence="9 10">
    <name type="scientific">Haematococcus lacustris</name>
    <name type="common">Green alga</name>
    <name type="synonym">Haematococcus pluvialis</name>
    <dbReference type="NCBI Taxonomy" id="44745"/>
    <lineage>
        <taxon>Eukaryota</taxon>
        <taxon>Viridiplantae</taxon>
        <taxon>Chlorophyta</taxon>
        <taxon>core chlorophytes</taxon>
        <taxon>Chlorophyceae</taxon>
        <taxon>CS clade</taxon>
        <taxon>Chlamydomonadales</taxon>
        <taxon>Haematococcaceae</taxon>
        <taxon>Haematococcus</taxon>
    </lineage>
</organism>
<dbReference type="InterPro" id="IPR002305">
    <property type="entry name" value="aa-tRNA-synth_Ic"/>
</dbReference>
<comment type="catalytic activity">
    <reaction evidence="8">
        <text>tRNA(Tyr) + L-tyrosine + ATP = L-tyrosyl-tRNA(Tyr) + AMP + diphosphate + H(+)</text>
        <dbReference type="Rhea" id="RHEA:10220"/>
        <dbReference type="Rhea" id="RHEA-COMP:9706"/>
        <dbReference type="Rhea" id="RHEA-COMP:9707"/>
        <dbReference type="ChEBI" id="CHEBI:15378"/>
        <dbReference type="ChEBI" id="CHEBI:30616"/>
        <dbReference type="ChEBI" id="CHEBI:33019"/>
        <dbReference type="ChEBI" id="CHEBI:58315"/>
        <dbReference type="ChEBI" id="CHEBI:78442"/>
        <dbReference type="ChEBI" id="CHEBI:78536"/>
        <dbReference type="ChEBI" id="CHEBI:456215"/>
        <dbReference type="EC" id="6.1.1.1"/>
    </reaction>
</comment>
<dbReference type="GO" id="GO:0009570">
    <property type="term" value="C:chloroplast stroma"/>
    <property type="evidence" value="ECO:0007669"/>
    <property type="project" value="TreeGrafter"/>
</dbReference>
<sequence length="65" mass="7133">MESESGISYTEFTYQLLQGYDFVHLYKQHGVRVQVGGSDQWGNITAGTDLVRRLLGSQTAPGPAT</sequence>
<dbReference type="GO" id="GO:0005829">
    <property type="term" value="C:cytosol"/>
    <property type="evidence" value="ECO:0007669"/>
    <property type="project" value="TreeGrafter"/>
</dbReference>
<dbReference type="PANTHER" id="PTHR11766:SF0">
    <property type="entry name" value="TYROSINE--TRNA LIGASE, MITOCHONDRIAL"/>
    <property type="match status" value="1"/>
</dbReference>
<dbReference type="InterPro" id="IPR002307">
    <property type="entry name" value="Tyr-tRNA-ligase"/>
</dbReference>
<evidence type="ECO:0000256" key="8">
    <source>
        <dbReference type="ARBA" id="ARBA00048248"/>
    </source>
</evidence>
<evidence type="ECO:0000313" key="10">
    <source>
        <dbReference type="Proteomes" id="UP000485058"/>
    </source>
</evidence>
<evidence type="ECO:0000256" key="7">
    <source>
        <dbReference type="ARBA" id="ARBA00033323"/>
    </source>
</evidence>
<proteinExistence type="predicted"/>
<feature type="non-terminal residue" evidence="9">
    <location>
        <position position="1"/>
    </location>
</feature>
<dbReference type="EMBL" id="BLLF01000880">
    <property type="protein sequence ID" value="GFH15655.1"/>
    <property type="molecule type" value="Genomic_DNA"/>
</dbReference>
<evidence type="ECO:0000256" key="4">
    <source>
        <dbReference type="ARBA" id="ARBA00022840"/>
    </source>
</evidence>
<dbReference type="SUPFAM" id="SSF52374">
    <property type="entry name" value="Nucleotidylyl transferase"/>
    <property type="match status" value="1"/>
</dbReference>
<accession>A0A699Z289</accession>
<dbReference type="GO" id="GO:0004831">
    <property type="term" value="F:tyrosine-tRNA ligase activity"/>
    <property type="evidence" value="ECO:0007669"/>
    <property type="project" value="UniProtKB-EC"/>
</dbReference>
<evidence type="ECO:0000256" key="3">
    <source>
        <dbReference type="ARBA" id="ARBA00022741"/>
    </source>
</evidence>
<keyword evidence="2" id="KW-0436">Ligase</keyword>
<dbReference type="PRINTS" id="PR01040">
    <property type="entry name" value="TRNASYNTHTYR"/>
</dbReference>
<keyword evidence="10" id="KW-1185">Reference proteome</keyword>
<dbReference type="InterPro" id="IPR014729">
    <property type="entry name" value="Rossmann-like_a/b/a_fold"/>
</dbReference>
<dbReference type="Gene3D" id="3.40.50.620">
    <property type="entry name" value="HUPs"/>
    <property type="match status" value="1"/>
</dbReference>
<dbReference type="AlphaFoldDB" id="A0A699Z289"/>
<dbReference type="GO" id="GO:0005524">
    <property type="term" value="F:ATP binding"/>
    <property type="evidence" value="ECO:0007669"/>
    <property type="project" value="UniProtKB-KW"/>
</dbReference>
<keyword evidence="5" id="KW-0648">Protein biosynthesis</keyword>
<comment type="caution">
    <text evidence="9">The sequence shown here is derived from an EMBL/GenBank/DDBJ whole genome shotgun (WGS) entry which is preliminary data.</text>
</comment>
<reference evidence="9 10" key="1">
    <citation type="submission" date="2020-02" db="EMBL/GenBank/DDBJ databases">
        <title>Draft genome sequence of Haematococcus lacustris strain NIES-144.</title>
        <authorList>
            <person name="Morimoto D."/>
            <person name="Nakagawa S."/>
            <person name="Yoshida T."/>
            <person name="Sawayama S."/>
        </authorList>
    </citation>
    <scope>NUCLEOTIDE SEQUENCE [LARGE SCALE GENOMIC DNA]</scope>
    <source>
        <strain evidence="9 10">NIES-144</strain>
    </source>
</reference>
<dbReference type="Proteomes" id="UP000485058">
    <property type="component" value="Unassembled WGS sequence"/>
</dbReference>
<gene>
    <name evidence="9" type="ORF">HaLaN_11921</name>
</gene>
<evidence type="ECO:0000256" key="5">
    <source>
        <dbReference type="ARBA" id="ARBA00022917"/>
    </source>
</evidence>
<protein>
    <recommendedName>
        <fullName evidence="1">tyrosine--tRNA ligase</fullName>
        <ecNumber evidence="1">6.1.1.1</ecNumber>
    </recommendedName>
    <alternativeName>
        <fullName evidence="7">Tyrosyl-tRNA synthetase</fullName>
    </alternativeName>
</protein>
<evidence type="ECO:0000256" key="6">
    <source>
        <dbReference type="ARBA" id="ARBA00023146"/>
    </source>
</evidence>
<dbReference type="GO" id="GO:0005739">
    <property type="term" value="C:mitochondrion"/>
    <property type="evidence" value="ECO:0007669"/>
    <property type="project" value="TreeGrafter"/>
</dbReference>
<dbReference type="EC" id="6.1.1.1" evidence="1"/>
<dbReference type="PANTHER" id="PTHR11766">
    <property type="entry name" value="TYROSYL-TRNA SYNTHETASE"/>
    <property type="match status" value="1"/>
</dbReference>
<feature type="non-terminal residue" evidence="9">
    <location>
        <position position="65"/>
    </location>
</feature>
<evidence type="ECO:0000256" key="2">
    <source>
        <dbReference type="ARBA" id="ARBA00022598"/>
    </source>
</evidence>
<name>A0A699Z289_HAELA</name>
<dbReference type="GO" id="GO:0006437">
    <property type="term" value="P:tyrosyl-tRNA aminoacylation"/>
    <property type="evidence" value="ECO:0007669"/>
    <property type="project" value="InterPro"/>
</dbReference>
<dbReference type="InterPro" id="IPR024088">
    <property type="entry name" value="Tyr-tRNA-ligase_bac-type"/>
</dbReference>